<dbReference type="EMBL" id="CAJVQB010001881">
    <property type="protein sequence ID" value="CAG8554374.1"/>
    <property type="molecule type" value="Genomic_DNA"/>
</dbReference>
<keyword evidence="5" id="KW-0560">Oxidoreductase</keyword>
<evidence type="ECO:0000256" key="7">
    <source>
        <dbReference type="ARBA" id="ARBA00023033"/>
    </source>
</evidence>
<dbReference type="SUPFAM" id="SSF48264">
    <property type="entry name" value="Cytochrome P450"/>
    <property type="match status" value="1"/>
</dbReference>
<evidence type="ECO:0000256" key="5">
    <source>
        <dbReference type="ARBA" id="ARBA00023002"/>
    </source>
</evidence>
<dbReference type="PANTHER" id="PTHR24291">
    <property type="entry name" value="CYTOCHROME P450 FAMILY 4"/>
    <property type="match status" value="1"/>
</dbReference>
<dbReference type="PANTHER" id="PTHR24291:SF50">
    <property type="entry name" value="BIFUNCTIONAL ALBAFLAVENONE MONOOXYGENASE_TERPENE SYNTHASE"/>
    <property type="match status" value="1"/>
</dbReference>
<keyword evidence="9" id="KW-1185">Reference proteome</keyword>
<dbReference type="Pfam" id="PF00067">
    <property type="entry name" value="p450"/>
    <property type="match status" value="1"/>
</dbReference>
<evidence type="ECO:0000313" key="8">
    <source>
        <dbReference type="EMBL" id="CAG8554374.1"/>
    </source>
</evidence>
<dbReference type="Gene3D" id="1.10.630.10">
    <property type="entry name" value="Cytochrome P450"/>
    <property type="match status" value="1"/>
</dbReference>
<comment type="similarity">
    <text evidence="2">Belongs to the cytochrome P450 family.</text>
</comment>
<evidence type="ECO:0000256" key="4">
    <source>
        <dbReference type="ARBA" id="ARBA00022723"/>
    </source>
</evidence>
<evidence type="ECO:0000313" key="9">
    <source>
        <dbReference type="Proteomes" id="UP000789901"/>
    </source>
</evidence>
<name>A0ABN7UB84_GIGMA</name>
<proteinExistence type="inferred from homology"/>
<accession>A0ABN7UB84</accession>
<comment type="cofactor">
    <cofactor evidence="1">
        <name>heme</name>
        <dbReference type="ChEBI" id="CHEBI:30413"/>
    </cofactor>
</comment>
<dbReference type="InterPro" id="IPR001128">
    <property type="entry name" value="Cyt_P450"/>
</dbReference>
<dbReference type="InterPro" id="IPR050196">
    <property type="entry name" value="Cytochrome_P450_Monoox"/>
</dbReference>
<evidence type="ECO:0000256" key="2">
    <source>
        <dbReference type="ARBA" id="ARBA00010617"/>
    </source>
</evidence>
<evidence type="ECO:0000256" key="3">
    <source>
        <dbReference type="ARBA" id="ARBA00022617"/>
    </source>
</evidence>
<organism evidence="8 9">
    <name type="scientific">Gigaspora margarita</name>
    <dbReference type="NCBI Taxonomy" id="4874"/>
    <lineage>
        <taxon>Eukaryota</taxon>
        <taxon>Fungi</taxon>
        <taxon>Fungi incertae sedis</taxon>
        <taxon>Mucoromycota</taxon>
        <taxon>Glomeromycotina</taxon>
        <taxon>Glomeromycetes</taxon>
        <taxon>Diversisporales</taxon>
        <taxon>Gigasporaceae</taxon>
        <taxon>Gigaspora</taxon>
    </lineage>
</organism>
<keyword evidence="6" id="KW-0408">Iron</keyword>
<comment type="caution">
    <text evidence="8">The sequence shown here is derived from an EMBL/GenBank/DDBJ whole genome shotgun (WGS) entry which is preliminary data.</text>
</comment>
<gene>
    <name evidence="8" type="ORF">GMARGA_LOCUS4710</name>
</gene>
<dbReference type="InterPro" id="IPR002403">
    <property type="entry name" value="Cyt_P450_E_grp-IV"/>
</dbReference>
<dbReference type="InterPro" id="IPR036396">
    <property type="entry name" value="Cyt_P450_sf"/>
</dbReference>
<dbReference type="Proteomes" id="UP000789901">
    <property type="component" value="Unassembled WGS sequence"/>
</dbReference>
<sequence>MGTGLDFKLGLEFRKASTPEPKLAHNAISEYNLTPIYSALTDCFPFIRKIPFSFNIQYLNGLKVAKNISEKFVVDRKNNHILGNDLFSLLVKANESLPDDEKLNHDELISQVKTILLSQINVHIVLSWTLYFLAKNFDHQDRLRKELINMFSDFDHNPTADEIDNLKYLDCVLKETMRLVPPVPLIRKVTKDKIMNGYIVPKGTILSISLNAIHHDPLIWGDNVDEFDPSRWLDSNLKSKLSNYNYLPFGAGLRGIAKPLPGIDLWVSKVDK</sequence>
<reference evidence="8 9" key="1">
    <citation type="submission" date="2021-06" db="EMBL/GenBank/DDBJ databases">
        <authorList>
            <person name="Kallberg Y."/>
            <person name="Tangrot J."/>
            <person name="Rosling A."/>
        </authorList>
    </citation>
    <scope>NUCLEOTIDE SEQUENCE [LARGE SCALE GENOMIC DNA]</scope>
    <source>
        <strain evidence="8 9">120-4 pot B 10/14</strain>
    </source>
</reference>
<evidence type="ECO:0000256" key="6">
    <source>
        <dbReference type="ARBA" id="ARBA00023004"/>
    </source>
</evidence>
<keyword evidence="4" id="KW-0479">Metal-binding</keyword>
<protein>
    <submittedName>
        <fullName evidence="8">45362_t:CDS:1</fullName>
    </submittedName>
</protein>
<dbReference type="PRINTS" id="PR00465">
    <property type="entry name" value="EP450IV"/>
</dbReference>
<evidence type="ECO:0000256" key="1">
    <source>
        <dbReference type="ARBA" id="ARBA00001971"/>
    </source>
</evidence>
<keyword evidence="3" id="KW-0349">Heme</keyword>
<keyword evidence="7" id="KW-0503">Monooxygenase</keyword>